<dbReference type="PROSITE" id="PS51257">
    <property type="entry name" value="PROKAR_LIPOPROTEIN"/>
    <property type="match status" value="1"/>
</dbReference>
<feature type="signal peptide" evidence="2">
    <location>
        <begin position="1"/>
        <end position="19"/>
    </location>
</feature>
<protein>
    <submittedName>
        <fullName evidence="3">Efflux transporter outer membrane subunit</fullName>
    </submittedName>
</protein>
<evidence type="ECO:0000313" key="4">
    <source>
        <dbReference type="Proteomes" id="UP000473531"/>
    </source>
</evidence>
<keyword evidence="2" id="KW-0564">Palmitate</keyword>
<dbReference type="AlphaFoldDB" id="A0A6L7GF25"/>
<comment type="similarity">
    <text evidence="1 2">Belongs to the outer membrane factor (OMF) (TC 1.B.17) family.</text>
</comment>
<dbReference type="PANTHER" id="PTHR30203:SF33">
    <property type="entry name" value="BLR4455 PROTEIN"/>
    <property type="match status" value="1"/>
</dbReference>
<dbReference type="Gene3D" id="1.20.1600.10">
    <property type="entry name" value="Outer membrane efflux proteins (OEP)"/>
    <property type="match status" value="1"/>
</dbReference>
<gene>
    <name evidence="3" type="ORF">GRI44_02625</name>
</gene>
<dbReference type="Proteomes" id="UP000473531">
    <property type="component" value="Unassembled WGS sequence"/>
</dbReference>
<comment type="caution">
    <text evidence="3">The sequence shown here is derived from an EMBL/GenBank/DDBJ whole genome shotgun (WGS) entry which is preliminary data.</text>
</comment>
<dbReference type="Pfam" id="PF02321">
    <property type="entry name" value="OEP"/>
    <property type="match status" value="2"/>
</dbReference>
<sequence>MRKSLILLAAPALALAACAPTLQQAPPGAAVSAPPQWRTALDVTAPVEKDWWGAFGDAQLSRLVEQAQANNPDVQIAAARVEEARATELGSRGFLLPSVGAGFEGGVQREVSPFGQARTTLAAQPAFRASYEIDLFGKNAARIDAAEAGVAASAATEEAARLSVSAAAASGYITLLALDQRLEVLDATLEARRQALKFARDRAEVGYTSQLELRQAEAEYQATAQLVPQLRAQIARQENALSVLTGDMPGAIERGGTLGDLRRPAPPATLPSELLRRRPDVAAAEYRIAAADAKMRGARADFMPSVNLGAMAGLVLSDLLADPVSIWSLGGSILAPVFQGGKLQAQLDGATAQRDQAAWAYRSAVLNAFREVEDRMAVLANLRQQETALVAQQAAVANALRHARNRYRAGYTPYIEQIDAQRALLGVELSLIQLRADELTTLVGLYQATGGAPRDGVTGPDTLQQ</sequence>
<keyword evidence="2" id="KW-1134">Transmembrane beta strand</keyword>
<dbReference type="RefSeq" id="WP_160601198.1">
    <property type="nucleotide sequence ID" value="NZ_WTYU01000001.1"/>
</dbReference>
<keyword evidence="2" id="KW-0812">Transmembrane</keyword>
<dbReference type="GO" id="GO:0015562">
    <property type="term" value="F:efflux transmembrane transporter activity"/>
    <property type="evidence" value="ECO:0007669"/>
    <property type="project" value="InterPro"/>
</dbReference>
<evidence type="ECO:0000256" key="1">
    <source>
        <dbReference type="ARBA" id="ARBA00007613"/>
    </source>
</evidence>
<dbReference type="EMBL" id="WTYU01000001">
    <property type="protein sequence ID" value="MXP13648.1"/>
    <property type="molecule type" value="Genomic_DNA"/>
</dbReference>
<dbReference type="Gene3D" id="2.20.200.10">
    <property type="entry name" value="Outer membrane efflux proteins (OEP)"/>
    <property type="match status" value="1"/>
</dbReference>
<name>A0A6L7GF25_9SPHN</name>
<dbReference type="SUPFAM" id="SSF56954">
    <property type="entry name" value="Outer membrane efflux proteins (OEP)"/>
    <property type="match status" value="1"/>
</dbReference>
<dbReference type="GO" id="GO:0005886">
    <property type="term" value="C:plasma membrane"/>
    <property type="evidence" value="ECO:0007669"/>
    <property type="project" value="UniProtKB-SubCell"/>
</dbReference>
<dbReference type="InterPro" id="IPR003423">
    <property type="entry name" value="OMP_efflux"/>
</dbReference>
<dbReference type="NCBIfam" id="TIGR01845">
    <property type="entry name" value="outer_NodT"/>
    <property type="match status" value="1"/>
</dbReference>
<organism evidence="3 4">
    <name type="scientific">Allopontixanthobacter confluentis</name>
    <dbReference type="NCBI Taxonomy" id="1849021"/>
    <lineage>
        <taxon>Bacteria</taxon>
        <taxon>Pseudomonadati</taxon>
        <taxon>Pseudomonadota</taxon>
        <taxon>Alphaproteobacteria</taxon>
        <taxon>Sphingomonadales</taxon>
        <taxon>Erythrobacteraceae</taxon>
        <taxon>Allopontixanthobacter</taxon>
    </lineage>
</organism>
<keyword evidence="4" id="KW-1185">Reference proteome</keyword>
<keyword evidence="2" id="KW-0732">Signal</keyword>
<reference evidence="3 4" key="1">
    <citation type="submission" date="2019-12" db="EMBL/GenBank/DDBJ databases">
        <title>Genomic-based taxomic classification of the family Erythrobacteraceae.</title>
        <authorList>
            <person name="Xu L."/>
        </authorList>
    </citation>
    <scope>NUCLEOTIDE SEQUENCE [LARGE SCALE GENOMIC DNA]</scope>
    <source>
        <strain evidence="3 4">KCTC 52259</strain>
    </source>
</reference>
<comment type="subcellular location">
    <subcellularLocation>
        <location evidence="2">Cell membrane</location>
        <topology evidence="2">Lipid-anchor</topology>
    </subcellularLocation>
</comment>
<dbReference type="PANTHER" id="PTHR30203">
    <property type="entry name" value="OUTER MEMBRANE CATION EFFLUX PROTEIN"/>
    <property type="match status" value="1"/>
</dbReference>
<dbReference type="OrthoDB" id="9783100at2"/>
<evidence type="ECO:0000313" key="3">
    <source>
        <dbReference type="EMBL" id="MXP13648.1"/>
    </source>
</evidence>
<proteinExistence type="inferred from homology"/>
<accession>A0A6L7GF25</accession>
<dbReference type="InterPro" id="IPR010131">
    <property type="entry name" value="MdtP/NodT-like"/>
</dbReference>
<feature type="chain" id="PRO_5027136537" evidence="2">
    <location>
        <begin position="20"/>
        <end position="465"/>
    </location>
</feature>
<keyword evidence="2" id="KW-0472">Membrane</keyword>
<keyword evidence="2" id="KW-0449">Lipoprotein</keyword>
<evidence type="ECO:0000256" key="2">
    <source>
        <dbReference type="RuleBase" id="RU362097"/>
    </source>
</evidence>